<proteinExistence type="predicted"/>
<sequence length="1412" mass="154871">MPWTEQAITNLGALKSSCYIMKESSPALVHTQLIPTDLMPDKAVWMMRCVIEHFSVASSPFLVDIKTVAAPYAGVIKFREKWPVGTSLCSVLQTQVASGTRFSESTIWRLAYGVLKALAFMHTPSSSVQKLTGQYCFVHGHITPDTVFLSTNQMPRIGSLHCCTLTSCCLPNAETGGRFKPYLPLDIDSSVFPPLITPGYEPLVDIWSLGILLLQACAVPRGDLRSNYSEEIADFIDKLLVEDDRIRPTATEALQNPKFTELDTEYISRGSSYSAHTEVDFKEVSSVSAPSASSVPVSVSVFAPTSVPVVARAAPLPSEKDSVAPRNPCIDLAIPDQALPGSLADFTSLQIGVLLKNEKIVKANLFLSGKQTAAGISALMLAAIYNQAEMVHLLRPAETGLVCKNSHTAYYYSLAAGNLAIADSLYGDEYQVECAANPTAFPSHPGLTVIERMQHAVQAQNLVDVHYLTMTEVTATKHHIPLMHQAVELNNWQLVLILSRFEAQKRDSVGETCLHKAARLGYAKIVEILAPYEANIACRDSTISGRLLFAVDLAIANGHTICFDILKFYEHKEEYAKKGLFLKDTKKTTPLIAAVLSKDINIIRLRCQENQLSYDADGYTALMHAVLTNQLSAVILLRKGSMQICRSQQHEGLTSLWLAYLQGNSAIVRLLAPYEGTHPNPYQVKPFVAALTDGKLLMVVGLEDHSEYVAPTREILEQKASELFGQGLIDLSLETCSTCSPETMLCMVLKDKKLSTRSHDSVASISDTSVTTRSFSCSSTRSTSANGSAPNLPLKSMHYQITSKSRQVLLPKYTFSRTSVSADYPDNSHAARSQSTSSTRVVRATMDNIRHLSFANEGMSHDCRHEIKCMQVIYNMPSYGSSIPVAALNNKPARPAALGKPSNRQLAHWFEQQLLFSDTSSNEDCYWPLETGGSSPMSRSPSNLILSPLAGHTLQLTQIDPKITNLMLAVLANDPPAVLYYRDELCLQSSNGTTALMLAVAMNSLTLVRLLVGEKGIRRHDGLCASNFIRKDAIEIRAILAGEHKCFRDQNGRTALMQNIIQSISYPRAILTSILRTQDDSVVCASRESMGPVTALGFAAYRGATRIIQSLLGINDFYSISRNHRTPLMLAAITGHLATIKLLLPSFVGFRDQDGYTALAIATYHGHSDVVEFLFPYEAHICTKTGLNATMIAAKKNRVKCLEIMHRICSHSSSQRQYEYMFNARDNAGIPAIVHAAANESLEAFTWLVDNTEEVNAQLAQGTTLLMYCCKRNLYSFVDVLVRRKKGLGLQDHCGRTALMIAAACNRTACVQMLSPFEIKIRGAYRTTALISATKSGAYEAAELLLDEVGLQEDGDYTALYYAIGECHNDRLIELLLPYEGSICPELLEAAADQFCSSSSEAIYAMLQAHGG</sequence>
<dbReference type="Proteomes" id="UP000018320">
    <property type="component" value="Unassembled WGS sequence"/>
</dbReference>
<reference evidence="3 4" key="2">
    <citation type="journal article" date="2013" name="Genome Biol. Evol.">
        <title>Genome sequencing of Giardia lamblia genotypes A2 and B isolates (DH and GS) and comparative analysis with the genomes of genotypes A1 and E (WB and Pig).</title>
        <authorList>
            <person name="Adam R.D."/>
            <person name="Dahlstrom E.W."/>
            <person name="Martens C.A."/>
            <person name="Bruno D.P."/>
            <person name="Barbian K.D."/>
            <person name="Ricklefs S.M."/>
            <person name="Hernandez M.M."/>
            <person name="Narla N.P."/>
            <person name="Patel R.B."/>
            <person name="Porcella S.F."/>
            <person name="Nash T.E."/>
        </authorList>
    </citation>
    <scope>NUCLEOTIDE SEQUENCE [LARGE SCALE GENOMIC DNA]</scope>
    <source>
        <strain evidence="3 4">DH</strain>
    </source>
</reference>
<dbReference type="SUPFAM" id="SSF56112">
    <property type="entry name" value="Protein kinase-like (PK-like)"/>
    <property type="match status" value="1"/>
</dbReference>
<name>V6TI51_GIAIN</name>
<reference evidence="4" key="1">
    <citation type="submission" date="2012-02" db="EMBL/GenBank/DDBJ databases">
        <title>Genome sequencing of Giardia lamblia Genotypes A2 and B isolates (DH and GS) and comparative analysis with the genomes of Genotypes A1 and E (WB and Pig).</title>
        <authorList>
            <person name="Adam R."/>
            <person name="Dahlstrom E."/>
            <person name="Martens C."/>
            <person name="Bruno D."/>
            <person name="Barbian K."/>
            <person name="Porcella S.F."/>
            <person name="Nash T."/>
        </authorList>
    </citation>
    <scope>NUCLEOTIDE SEQUENCE</scope>
    <source>
        <strain evidence="4">DH</strain>
    </source>
</reference>
<dbReference type="PROSITE" id="PS50011">
    <property type="entry name" value="PROTEIN_KINASE_DOM"/>
    <property type="match status" value="1"/>
</dbReference>
<dbReference type="VEuPathDB" id="GiardiaDB:QR46_0939"/>
<dbReference type="VEuPathDB" id="GiardiaDB:GL50581_4500"/>
<gene>
    <name evidence="3" type="ORF">DHA2_150610</name>
</gene>
<accession>V6TI51</accession>
<evidence type="ECO:0000313" key="4">
    <source>
        <dbReference type="Proteomes" id="UP000018320"/>
    </source>
</evidence>
<dbReference type="InterPro" id="IPR036770">
    <property type="entry name" value="Ankyrin_rpt-contain_sf"/>
</dbReference>
<dbReference type="VEuPathDB" id="GiardiaDB:DHA2_150610"/>
<comment type="caution">
    <text evidence="3">The sequence shown here is derived from an EMBL/GenBank/DDBJ whole genome shotgun (WGS) entry which is preliminary data.</text>
</comment>
<feature type="repeat" description="ANK" evidence="1">
    <location>
        <begin position="1154"/>
        <end position="1186"/>
    </location>
</feature>
<protein>
    <submittedName>
        <fullName evidence="3">Serine/threonine-protein kinase NEK</fullName>
    </submittedName>
</protein>
<dbReference type="Pfam" id="PF00023">
    <property type="entry name" value="Ank"/>
    <property type="match status" value="1"/>
</dbReference>
<keyword evidence="3" id="KW-0808">Transferase</keyword>
<dbReference type="SUPFAM" id="SSF48403">
    <property type="entry name" value="Ankyrin repeat"/>
    <property type="match status" value="3"/>
</dbReference>
<dbReference type="InterPro" id="IPR000719">
    <property type="entry name" value="Prot_kinase_dom"/>
</dbReference>
<dbReference type="EMBL" id="AHGT01000014">
    <property type="protein sequence ID" value="ESU38329.1"/>
    <property type="molecule type" value="Genomic_DNA"/>
</dbReference>
<dbReference type="GO" id="GO:0004672">
    <property type="term" value="F:protein kinase activity"/>
    <property type="evidence" value="ECO:0007669"/>
    <property type="project" value="InterPro"/>
</dbReference>
<dbReference type="PROSITE" id="PS50088">
    <property type="entry name" value="ANK_REPEAT"/>
    <property type="match status" value="2"/>
</dbReference>
<dbReference type="PANTHER" id="PTHR24120:SF4">
    <property type="entry name" value="GH07239P"/>
    <property type="match status" value="1"/>
</dbReference>
<dbReference type="Pfam" id="PF12796">
    <property type="entry name" value="Ank_2"/>
    <property type="match status" value="3"/>
</dbReference>
<evidence type="ECO:0000259" key="2">
    <source>
        <dbReference type="PROSITE" id="PS50011"/>
    </source>
</evidence>
<dbReference type="InterPro" id="IPR002110">
    <property type="entry name" value="Ankyrin_rpt"/>
</dbReference>
<dbReference type="SMART" id="SM00248">
    <property type="entry name" value="ANK"/>
    <property type="match status" value="14"/>
</dbReference>
<evidence type="ECO:0000256" key="1">
    <source>
        <dbReference type="PROSITE-ProRule" id="PRU00023"/>
    </source>
</evidence>
<keyword evidence="1" id="KW-0040">ANK repeat</keyword>
<dbReference type="Gene3D" id="1.25.40.20">
    <property type="entry name" value="Ankyrin repeat-containing domain"/>
    <property type="match status" value="4"/>
</dbReference>
<organism evidence="3 4">
    <name type="scientific">Giardia intestinalis</name>
    <name type="common">Giardia lamblia</name>
    <dbReference type="NCBI Taxonomy" id="5741"/>
    <lineage>
        <taxon>Eukaryota</taxon>
        <taxon>Metamonada</taxon>
        <taxon>Diplomonadida</taxon>
        <taxon>Hexamitidae</taxon>
        <taxon>Giardiinae</taxon>
        <taxon>Giardia</taxon>
    </lineage>
</organism>
<dbReference type="GO" id="GO:0005524">
    <property type="term" value="F:ATP binding"/>
    <property type="evidence" value="ECO:0007669"/>
    <property type="project" value="InterPro"/>
</dbReference>
<feature type="domain" description="Protein kinase" evidence="2">
    <location>
        <begin position="1"/>
        <end position="259"/>
    </location>
</feature>
<dbReference type="SMART" id="SM00220">
    <property type="entry name" value="S_TKc"/>
    <property type="match status" value="1"/>
</dbReference>
<dbReference type="VEuPathDB" id="GiardiaDB:GL50803_0011355"/>
<dbReference type="Gene3D" id="1.10.510.10">
    <property type="entry name" value="Transferase(Phosphotransferase) domain 1"/>
    <property type="match status" value="1"/>
</dbReference>
<evidence type="ECO:0000313" key="3">
    <source>
        <dbReference type="EMBL" id="ESU38329.1"/>
    </source>
</evidence>
<dbReference type="PANTHER" id="PTHR24120">
    <property type="entry name" value="GH07239P"/>
    <property type="match status" value="1"/>
</dbReference>
<feature type="repeat" description="ANK" evidence="1">
    <location>
        <begin position="509"/>
        <end position="541"/>
    </location>
</feature>
<keyword evidence="3" id="KW-0418">Kinase</keyword>
<dbReference type="InterPro" id="IPR011009">
    <property type="entry name" value="Kinase-like_dom_sf"/>
</dbReference>